<gene>
    <name evidence="6" type="ORF">CLV68_3237</name>
</gene>
<dbReference type="GO" id="GO:0016020">
    <property type="term" value="C:membrane"/>
    <property type="evidence" value="ECO:0007669"/>
    <property type="project" value="UniProtKB-SubCell"/>
</dbReference>
<protein>
    <submittedName>
        <fullName evidence="6">DoxX-like protein</fullName>
    </submittedName>
</protein>
<evidence type="ECO:0000256" key="3">
    <source>
        <dbReference type="ARBA" id="ARBA00022989"/>
    </source>
</evidence>
<evidence type="ECO:0000256" key="1">
    <source>
        <dbReference type="ARBA" id="ARBA00004141"/>
    </source>
</evidence>
<dbReference type="Proteomes" id="UP000282454">
    <property type="component" value="Unassembled WGS sequence"/>
</dbReference>
<accession>A0A421B2X7</accession>
<evidence type="ECO:0000313" key="6">
    <source>
        <dbReference type="EMBL" id="RLK58762.1"/>
    </source>
</evidence>
<dbReference type="RefSeq" id="WP_121391548.1">
    <property type="nucleotide sequence ID" value="NZ_RCDD01000002.1"/>
</dbReference>
<feature type="transmembrane region" description="Helical" evidence="5">
    <location>
        <begin position="98"/>
        <end position="119"/>
    </location>
</feature>
<feature type="transmembrane region" description="Helical" evidence="5">
    <location>
        <begin position="45"/>
        <end position="65"/>
    </location>
</feature>
<proteinExistence type="predicted"/>
<evidence type="ECO:0000256" key="5">
    <source>
        <dbReference type="SAM" id="Phobius"/>
    </source>
</evidence>
<organism evidence="6 7">
    <name type="scientific">Actinokineospora cianjurensis</name>
    <dbReference type="NCBI Taxonomy" id="585224"/>
    <lineage>
        <taxon>Bacteria</taxon>
        <taxon>Bacillati</taxon>
        <taxon>Actinomycetota</taxon>
        <taxon>Actinomycetes</taxon>
        <taxon>Pseudonocardiales</taxon>
        <taxon>Pseudonocardiaceae</taxon>
        <taxon>Actinokineospora</taxon>
    </lineage>
</organism>
<keyword evidence="4 5" id="KW-0472">Membrane</keyword>
<evidence type="ECO:0000256" key="4">
    <source>
        <dbReference type="ARBA" id="ARBA00023136"/>
    </source>
</evidence>
<comment type="subcellular location">
    <subcellularLocation>
        <location evidence="1">Membrane</location>
        <topology evidence="1">Multi-pass membrane protein</topology>
    </subcellularLocation>
</comment>
<keyword evidence="2 5" id="KW-0812">Transmembrane</keyword>
<keyword evidence="7" id="KW-1185">Reference proteome</keyword>
<dbReference type="AlphaFoldDB" id="A0A421B2X7"/>
<sequence>MHIALWVIAVLLAAAFVYPGTTKLRYDREQLVEAGLGWYRGWPPVAIKVLGVLELLAAVGLVLPAVIDIAPILVPIAATGLAVTMAGAMAVHARRGEFRYLALNLALLILAAAVAWGRFGPYAF</sequence>
<keyword evidence="3 5" id="KW-1133">Transmembrane helix</keyword>
<dbReference type="EMBL" id="RCDD01000002">
    <property type="protein sequence ID" value="RLK58762.1"/>
    <property type="molecule type" value="Genomic_DNA"/>
</dbReference>
<name>A0A421B2X7_9PSEU</name>
<feature type="transmembrane region" description="Helical" evidence="5">
    <location>
        <begin position="72"/>
        <end position="92"/>
    </location>
</feature>
<dbReference type="InterPro" id="IPR032808">
    <property type="entry name" value="DoxX"/>
</dbReference>
<reference evidence="6 7" key="1">
    <citation type="submission" date="2018-10" db="EMBL/GenBank/DDBJ databases">
        <title>Genomic Encyclopedia of Archaeal and Bacterial Type Strains, Phase II (KMG-II): from individual species to whole genera.</title>
        <authorList>
            <person name="Goeker M."/>
        </authorList>
    </citation>
    <scope>NUCLEOTIDE SEQUENCE [LARGE SCALE GENOMIC DNA]</scope>
    <source>
        <strain evidence="6 7">DSM 45657</strain>
    </source>
</reference>
<comment type="caution">
    <text evidence="6">The sequence shown here is derived from an EMBL/GenBank/DDBJ whole genome shotgun (WGS) entry which is preliminary data.</text>
</comment>
<evidence type="ECO:0000256" key="2">
    <source>
        <dbReference type="ARBA" id="ARBA00022692"/>
    </source>
</evidence>
<evidence type="ECO:0000313" key="7">
    <source>
        <dbReference type="Proteomes" id="UP000282454"/>
    </source>
</evidence>
<dbReference type="OrthoDB" id="3790625at2"/>
<dbReference type="Pfam" id="PF13564">
    <property type="entry name" value="DoxX_2"/>
    <property type="match status" value="1"/>
</dbReference>